<gene>
    <name evidence="1" type="ORF">CYLTODRAFT_23512</name>
</gene>
<dbReference type="AlphaFoldDB" id="A0A0D7BBD5"/>
<protein>
    <submittedName>
        <fullName evidence="1">Uncharacterized protein</fullName>
    </submittedName>
</protein>
<reference evidence="1 2" key="1">
    <citation type="journal article" date="2015" name="Fungal Genet. Biol.">
        <title>Evolution of novel wood decay mechanisms in Agaricales revealed by the genome sequences of Fistulina hepatica and Cylindrobasidium torrendii.</title>
        <authorList>
            <person name="Floudas D."/>
            <person name="Held B.W."/>
            <person name="Riley R."/>
            <person name="Nagy L.G."/>
            <person name="Koehler G."/>
            <person name="Ransdell A.S."/>
            <person name="Younus H."/>
            <person name="Chow J."/>
            <person name="Chiniquy J."/>
            <person name="Lipzen A."/>
            <person name="Tritt A."/>
            <person name="Sun H."/>
            <person name="Haridas S."/>
            <person name="LaButti K."/>
            <person name="Ohm R.A."/>
            <person name="Kues U."/>
            <person name="Blanchette R.A."/>
            <person name="Grigoriev I.V."/>
            <person name="Minto R.E."/>
            <person name="Hibbett D.S."/>
        </authorList>
    </citation>
    <scope>NUCLEOTIDE SEQUENCE [LARGE SCALE GENOMIC DNA]</scope>
    <source>
        <strain evidence="1 2">FP15055 ss-10</strain>
    </source>
</reference>
<dbReference type="Proteomes" id="UP000054007">
    <property type="component" value="Unassembled WGS sequence"/>
</dbReference>
<evidence type="ECO:0000313" key="2">
    <source>
        <dbReference type="Proteomes" id="UP000054007"/>
    </source>
</evidence>
<evidence type="ECO:0000313" key="1">
    <source>
        <dbReference type="EMBL" id="KIY66816.1"/>
    </source>
</evidence>
<keyword evidence="2" id="KW-1185">Reference proteome</keyword>
<dbReference type="EMBL" id="KN880543">
    <property type="protein sequence ID" value="KIY66816.1"/>
    <property type="molecule type" value="Genomic_DNA"/>
</dbReference>
<proteinExistence type="predicted"/>
<sequence length="168" mass="18942">MGEAPLQLPPTLTTLDLGIRLMEGEKSCLEFLSNTLLQNQVIEKLLLTVHYSHQCAHLMTPVELYAIARLDTAIVERAEFLAWVAMLVRPCTCNSGKASSCIYQDVCRTADEWVFKKALPKVTKKFFTGMPFPEPGDFHKGLFAMREHWSYDSDSDEDDEGEDVGLII</sequence>
<organism evidence="1 2">
    <name type="scientific">Cylindrobasidium torrendii FP15055 ss-10</name>
    <dbReference type="NCBI Taxonomy" id="1314674"/>
    <lineage>
        <taxon>Eukaryota</taxon>
        <taxon>Fungi</taxon>
        <taxon>Dikarya</taxon>
        <taxon>Basidiomycota</taxon>
        <taxon>Agaricomycotina</taxon>
        <taxon>Agaricomycetes</taxon>
        <taxon>Agaricomycetidae</taxon>
        <taxon>Agaricales</taxon>
        <taxon>Marasmiineae</taxon>
        <taxon>Physalacriaceae</taxon>
        <taxon>Cylindrobasidium</taxon>
    </lineage>
</organism>
<accession>A0A0D7BBD5</accession>
<name>A0A0D7BBD5_9AGAR</name>